<gene>
    <name evidence="3" type="ORF">D7V78_18450</name>
</gene>
<dbReference type="PANTHER" id="PTHR48043">
    <property type="entry name" value="EG:EG0003.4 PROTEIN-RELATED"/>
    <property type="match status" value="1"/>
</dbReference>
<dbReference type="PANTHER" id="PTHR48043:SF145">
    <property type="entry name" value="FI06409P-RELATED"/>
    <property type="match status" value="1"/>
</dbReference>
<proteinExistence type="predicted"/>
<name>A0A3L7ZPI3_PARDI</name>
<dbReference type="Proteomes" id="UP000278164">
    <property type="component" value="Unassembled WGS sequence"/>
</dbReference>
<evidence type="ECO:0000256" key="1">
    <source>
        <dbReference type="ARBA" id="ARBA00022676"/>
    </source>
</evidence>
<reference evidence="3 4" key="1">
    <citation type="submission" date="2018-09" db="EMBL/GenBank/DDBJ databases">
        <title>Murine metabolic-syndrome-specific gut microbial biobank.</title>
        <authorList>
            <person name="Liu C."/>
        </authorList>
    </citation>
    <scope>NUCLEOTIDE SEQUENCE [LARGE SCALE GENOMIC DNA]</scope>
    <source>
        <strain evidence="3 4">8-P5</strain>
    </source>
</reference>
<organism evidence="3 4">
    <name type="scientific">Parabacteroides distasonis</name>
    <dbReference type="NCBI Taxonomy" id="823"/>
    <lineage>
        <taxon>Bacteria</taxon>
        <taxon>Pseudomonadati</taxon>
        <taxon>Bacteroidota</taxon>
        <taxon>Bacteroidia</taxon>
        <taxon>Bacteroidales</taxon>
        <taxon>Tannerellaceae</taxon>
        <taxon>Parabacteroides</taxon>
    </lineage>
</organism>
<dbReference type="AlphaFoldDB" id="A0A3L7ZPI3"/>
<comment type="caution">
    <text evidence="3">The sequence shown here is derived from an EMBL/GenBank/DDBJ whole genome shotgun (WGS) entry which is preliminary data.</text>
</comment>
<dbReference type="InterPro" id="IPR050271">
    <property type="entry name" value="UDP-glycosyltransferase"/>
</dbReference>
<evidence type="ECO:0000313" key="3">
    <source>
        <dbReference type="EMBL" id="RLT71960.1"/>
    </source>
</evidence>
<keyword evidence="2" id="KW-0808">Transferase</keyword>
<dbReference type="Pfam" id="PF00201">
    <property type="entry name" value="UDPGT"/>
    <property type="match status" value="1"/>
</dbReference>
<protein>
    <recommendedName>
        <fullName evidence="5">Glycosyl transferase</fullName>
    </recommendedName>
</protein>
<dbReference type="GO" id="GO:0008194">
    <property type="term" value="F:UDP-glycosyltransferase activity"/>
    <property type="evidence" value="ECO:0007669"/>
    <property type="project" value="InterPro"/>
</dbReference>
<dbReference type="SUPFAM" id="SSF53756">
    <property type="entry name" value="UDP-Glycosyltransferase/glycogen phosphorylase"/>
    <property type="match status" value="1"/>
</dbReference>
<dbReference type="Gene3D" id="3.40.50.2000">
    <property type="entry name" value="Glycogen Phosphorylase B"/>
    <property type="match status" value="2"/>
</dbReference>
<evidence type="ECO:0008006" key="5">
    <source>
        <dbReference type="Google" id="ProtNLM"/>
    </source>
</evidence>
<evidence type="ECO:0000256" key="2">
    <source>
        <dbReference type="ARBA" id="ARBA00022679"/>
    </source>
</evidence>
<dbReference type="OrthoDB" id="9805366at2"/>
<dbReference type="InterPro" id="IPR002213">
    <property type="entry name" value="UDP_glucos_trans"/>
</dbReference>
<keyword evidence="1" id="KW-0328">Glycosyltransferase</keyword>
<dbReference type="EMBL" id="RAYI01000073">
    <property type="protein sequence ID" value="RLT71960.1"/>
    <property type="molecule type" value="Genomic_DNA"/>
</dbReference>
<evidence type="ECO:0000313" key="4">
    <source>
        <dbReference type="Proteomes" id="UP000278164"/>
    </source>
</evidence>
<accession>A0A3L7ZPI3</accession>
<sequence length="448" mass="52770">MTLLFDIYPAIGHLNASFALANKWREKQRRVVYCAVESEYKKRIEDKGFECVMLDHPLESDKQELRVKGLRFILECFISAFTQKREHDFFRKIADWENKIRELSPDRVYMDAQCTMRTALYHKLGIHVISVETMPLSLYDPWVPPFTSGLIPKQTIISRLRIRFAWERIAIGRKVRNLFYSLLLCKQDYFSLYKKLFIKYDYPFDENVDLKRPFIMGIKGIDILAMTPASLDFPRKHPPKCQYAPSRVDLKREENILNKRYLRVMEEIRLLKQQRPDTKIIYCFSSTIMGFEKRSKIIFKKIRDICLRNPQFVFILSVGKYHNTSYLLPCPSNMYVFQHLPQLHLLSYCDLMVTLGGMNSIAECVEKEVPMLVCPLSLKSDQLGNSARVVYHGLGLRARIKWDSLRTIEKRIIQIFDNYAAFKRNLSIMKAKILAENTTAYTKEYEIT</sequence>